<dbReference type="Pfam" id="PF00483">
    <property type="entry name" value="NTP_transferase"/>
    <property type="match status" value="1"/>
</dbReference>
<sequence length="794" mass="87324">MQGIVMAGGAGSRLRPLTCDLPKPLVPLVNRPVMSYALDLLRELGIKDVGVTLQYLPDKIRYYYGSGDGLGLNMHYFVEETPLGTAGSVKNAEDFLQDTFVVISGDALTDFDLRPAIRFHREKKALATLVLTRVSVPLEYGVVITDNKGRVRKFYEKPGWSDVFSDNINTGIYILEPEVLSYIPKEKFFDFSKDLFPMLLENGLGMYGFSLDGYWCDIGDLNQYREAQYRLLSGDTKWAIGKGSQQSPGVIMGRNSRIDPQAKLIPPVVIGDDVFISAGAEIGPLTVIGSRTNIDGSASVKHSIIWPETVVKGGAAIRGAVIGRGAEIMPGARVFEGAAVGNEARVGARSTVKPGVLIWPGKEVMEEQTISVNMVWGNPVTRSDLGTPEQGVALGRALAGLWHSDTDALYLSTGSDLPYFQMLANAVAAGLQASGIMVFKTDNITVPLARFNIKQQGIPGCHLALGSNAEPEPIYFEADGALMGNNRQRKLNQLLQRQEFVLFPVNMWPAIEIKAPGVNSYLEKVSDFCGIYKEGKTIAVAGLQLPYWQQRFSELGHRIVFRETVAGANEALAAGDAEIGAEVSLNGENITLFISDNAEPIKMRLLQLLLSKIMIEYNDGGVVAVPVEIANNTEKMAARRGAEVVQTKASPASYWHRLMAQDITDRQPNLKQYYLWEDAYTQLLYICDYLSKTGMTAVELIRQLPARPVDEKMLPCPWEARGQVFRRLLELYPSHVTDTTDGVKVNYPQGWALAIPHVTRAEYRIVGEGDDMEAARTLTGELKEKISYILSQGS</sequence>
<dbReference type="AlphaFoldDB" id="A0AAU0UU45"/>
<dbReference type="RefSeq" id="WP_366922817.1">
    <property type="nucleotide sequence ID" value="NZ_CP121694.1"/>
</dbReference>
<keyword evidence="5" id="KW-1185">Reference proteome</keyword>
<dbReference type="InterPro" id="IPR036900">
    <property type="entry name" value="A-D-PHexomutase_C_sf"/>
</dbReference>
<evidence type="ECO:0000313" key="4">
    <source>
        <dbReference type="EMBL" id="WRO23434.1"/>
    </source>
</evidence>
<name>A0AAU0UU45_9FIRM</name>
<dbReference type="InterPro" id="IPR011004">
    <property type="entry name" value="Trimer_LpxA-like_sf"/>
</dbReference>
<dbReference type="Gene3D" id="3.90.550.10">
    <property type="entry name" value="Spore Coat Polysaccharide Biosynthesis Protein SpsA, Chain A"/>
    <property type="match status" value="1"/>
</dbReference>
<dbReference type="EMBL" id="CP121694">
    <property type="protein sequence ID" value="WRO23434.1"/>
    <property type="molecule type" value="Genomic_DNA"/>
</dbReference>
<protein>
    <submittedName>
        <fullName evidence="4">NTP transferase domain-containing protein</fullName>
    </submittedName>
</protein>
<dbReference type="Gene3D" id="3.30.310.50">
    <property type="entry name" value="Alpha-D-phosphohexomutase, C-terminal domain"/>
    <property type="match status" value="1"/>
</dbReference>
<organism evidence="4 5">
    <name type="scientific">Metallumcola ferriviriculae</name>
    <dbReference type="NCBI Taxonomy" id="3039180"/>
    <lineage>
        <taxon>Bacteria</taxon>
        <taxon>Bacillati</taxon>
        <taxon>Bacillota</taxon>
        <taxon>Clostridia</taxon>
        <taxon>Neomoorellales</taxon>
        <taxon>Desulfitibacteraceae</taxon>
        <taxon>Metallumcola</taxon>
    </lineage>
</organism>
<dbReference type="SUPFAM" id="SSF53448">
    <property type="entry name" value="Nucleotide-diphospho-sugar transferases"/>
    <property type="match status" value="1"/>
</dbReference>
<comment type="similarity">
    <text evidence="1">Belongs to the transferase hexapeptide repeat family.</text>
</comment>
<evidence type="ECO:0000259" key="2">
    <source>
        <dbReference type="Pfam" id="PF00483"/>
    </source>
</evidence>
<dbReference type="SUPFAM" id="SSF51161">
    <property type="entry name" value="Trimeric LpxA-like enzymes"/>
    <property type="match status" value="1"/>
</dbReference>
<dbReference type="PANTHER" id="PTHR22572">
    <property type="entry name" value="SUGAR-1-PHOSPHATE GUANYL TRANSFERASE"/>
    <property type="match status" value="1"/>
</dbReference>
<gene>
    <name evidence="4" type="ORF">MFMK1_003294</name>
</gene>
<dbReference type="SUPFAM" id="SSF55957">
    <property type="entry name" value="Phosphoglucomutase, C-terminal domain"/>
    <property type="match status" value="1"/>
</dbReference>
<proteinExistence type="inferred from homology"/>
<evidence type="ECO:0000256" key="1">
    <source>
        <dbReference type="ARBA" id="ARBA00007274"/>
    </source>
</evidence>
<evidence type="ECO:0000313" key="5">
    <source>
        <dbReference type="Proteomes" id="UP001329915"/>
    </source>
</evidence>
<dbReference type="GO" id="GO:0016740">
    <property type="term" value="F:transferase activity"/>
    <property type="evidence" value="ECO:0007669"/>
    <property type="project" value="UniProtKB-KW"/>
</dbReference>
<dbReference type="InterPro" id="IPR005835">
    <property type="entry name" value="NTP_transferase_dom"/>
</dbReference>
<dbReference type="Proteomes" id="UP001329915">
    <property type="component" value="Chromosome"/>
</dbReference>
<dbReference type="Pfam" id="PF25087">
    <property type="entry name" value="GMPPB_C"/>
    <property type="match status" value="1"/>
</dbReference>
<accession>A0AAU0UU45</accession>
<dbReference type="GO" id="GO:0016868">
    <property type="term" value="F:intramolecular phosphotransferase activity"/>
    <property type="evidence" value="ECO:0007669"/>
    <property type="project" value="InterPro"/>
</dbReference>
<feature type="domain" description="Mannose-1-phosphate guanyltransferase C-terminal" evidence="3">
    <location>
        <begin position="265"/>
        <end position="367"/>
    </location>
</feature>
<dbReference type="KEGG" id="dbc:MFMK1_003294"/>
<dbReference type="InterPro" id="IPR050486">
    <property type="entry name" value="Mannose-1P_guanyltransferase"/>
</dbReference>
<evidence type="ECO:0000259" key="3">
    <source>
        <dbReference type="Pfam" id="PF25087"/>
    </source>
</evidence>
<dbReference type="Gene3D" id="2.160.10.10">
    <property type="entry name" value="Hexapeptide repeat proteins"/>
    <property type="match status" value="1"/>
</dbReference>
<dbReference type="InterPro" id="IPR029044">
    <property type="entry name" value="Nucleotide-diphossugar_trans"/>
</dbReference>
<keyword evidence="4" id="KW-0808">Transferase</keyword>
<dbReference type="InterPro" id="IPR056729">
    <property type="entry name" value="GMPPB_C"/>
</dbReference>
<feature type="domain" description="Nucleotidyl transferase" evidence="2">
    <location>
        <begin position="3"/>
        <end position="232"/>
    </location>
</feature>
<dbReference type="CDD" id="cd04181">
    <property type="entry name" value="NTP_transferase"/>
    <property type="match status" value="1"/>
</dbReference>
<reference evidence="4 5" key="1">
    <citation type="submission" date="2023-04" db="EMBL/GenBank/DDBJ databases">
        <authorList>
            <person name="Hsu D."/>
        </authorList>
    </citation>
    <scope>NUCLEOTIDE SEQUENCE [LARGE SCALE GENOMIC DNA]</scope>
    <source>
        <strain evidence="4 5">MK1</strain>
    </source>
</reference>